<feature type="region of interest" description="Disordered" evidence="1">
    <location>
        <begin position="223"/>
        <end position="253"/>
    </location>
</feature>
<dbReference type="RefSeq" id="WP_120630147.1">
    <property type="nucleotide sequence ID" value="NZ_RAWG01000455.1"/>
</dbReference>
<protein>
    <submittedName>
        <fullName evidence="2">Uncharacterized protein</fullName>
    </submittedName>
</protein>
<comment type="caution">
    <text evidence="2">The sequence shown here is derived from an EMBL/GenBank/DDBJ whole genome shotgun (WGS) entry which is preliminary data.</text>
</comment>
<organism evidence="2 3">
    <name type="scientific">Corallococcus sicarius</name>
    <dbReference type="NCBI Taxonomy" id="2316726"/>
    <lineage>
        <taxon>Bacteria</taxon>
        <taxon>Pseudomonadati</taxon>
        <taxon>Myxococcota</taxon>
        <taxon>Myxococcia</taxon>
        <taxon>Myxococcales</taxon>
        <taxon>Cystobacterineae</taxon>
        <taxon>Myxococcaceae</taxon>
        <taxon>Corallococcus</taxon>
    </lineage>
</organism>
<reference evidence="3" key="1">
    <citation type="submission" date="2018-09" db="EMBL/GenBank/DDBJ databases">
        <authorList>
            <person name="Livingstone P.G."/>
            <person name="Whitworth D.E."/>
        </authorList>
    </citation>
    <scope>NUCLEOTIDE SEQUENCE [LARGE SCALE GENOMIC DNA]</scope>
    <source>
        <strain evidence="3">CA040B</strain>
    </source>
</reference>
<gene>
    <name evidence="2" type="ORF">D7X12_38525</name>
</gene>
<name>A0A3A8MGU7_9BACT</name>
<evidence type="ECO:0000256" key="1">
    <source>
        <dbReference type="SAM" id="MobiDB-lite"/>
    </source>
</evidence>
<keyword evidence="3" id="KW-1185">Reference proteome</keyword>
<proteinExistence type="predicted"/>
<dbReference type="EMBL" id="RAWG01000455">
    <property type="protein sequence ID" value="RKH31443.1"/>
    <property type="molecule type" value="Genomic_DNA"/>
</dbReference>
<evidence type="ECO:0000313" key="3">
    <source>
        <dbReference type="Proteomes" id="UP000273405"/>
    </source>
</evidence>
<evidence type="ECO:0000313" key="2">
    <source>
        <dbReference type="EMBL" id="RKH31443.1"/>
    </source>
</evidence>
<sequence length="253" mass="28124">MFEFSKDSRVVVRFHDPLTSKNALSTVMTLNGLVRGDGSTDHALKIANEVSAMMKPFPALNNNATWDDSKVKSYYSGIAKQIDEEEARTFHVTQYDPGAVDWWIDSGLMASFVGKYKGGNCDDLASYALATCIANSGGYVIAFAQLQDISHSFVLIQSKADALWVLDSWVRDDRVIDYKESLWSKYDKKGQLILHIAEVLEPTGADMTRLWYDWFKANTKRTGKVRGDSGSPRLGQLGKYFHPSAKDASSSGL</sequence>
<dbReference type="AlphaFoldDB" id="A0A3A8MGU7"/>
<accession>A0A3A8MGU7</accession>
<dbReference type="OrthoDB" id="9866332at2"/>
<dbReference type="Proteomes" id="UP000273405">
    <property type="component" value="Unassembled WGS sequence"/>
</dbReference>